<dbReference type="Gene3D" id="3.40.50.2300">
    <property type="match status" value="1"/>
</dbReference>
<dbReference type="Pfam" id="PF02895">
    <property type="entry name" value="H-kinase_dim"/>
    <property type="match status" value="1"/>
</dbReference>
<feature type="domain" description="HPt" evidence="12">
    <location>
        <begin position="1"/>
        <end position="104"/>
    </location>
</feature>
<dbReference type="Pfam" id="PF00072">
    <property type="entry name" value="Response_reg"/>
    <property type="match status" value="1"/>
</dbReference>
<dbReference type="FunFam" id="1.20.120.160:FF:000016">
    <property type="entry name" value="Signal transduction histidine kinase"/>
    <property type="match status" value="1"/>
</dbReference>
<dbReference type="PANTHER" id="PTHR43395:SF1">
    <property type="entry name" value="CHEMOTAXIS PROTEIN CHEA"/>
    <property type="match status" value="1"/>
</dbReference>
<dbReference type="SMART" id="SM00260">
    <property type="entry name" value="CheW"/>
    <property type="match status" value="1"/>
</dbReference>
<dbReference type="SUPFAM" id="SSF47226">
    <property type="entry name" value="Histidine-containing phosphotransfer domain, HPT domain"/>
    <property type="match status" value="1"/>
</dbReference>
<dbReference type="Gene3D" id="2.30.30.40">
    <property type="entry name" value="SH3 Domains"/>
    <property type="match status" value="1"/>
</dbReference>
<dbReference type="GO" id="GO:0000155">
    <property type="term" value="F:phosphorelay sensor kinase activity"/>
    <property type="evidence" value="ECO:0007669"/>
    <property type="project" value="InterPro"/>
</dbReference>
<dbReference type="Pfam" id="PF01627">
    <property type="entry name" value="Hpt"/>
    <property type="match status" value="1"/>
</dbReference>
<dbReference type="RefSeq" id="WP_120848489.1">
    <property type="nucleotide sequence ID" value="NZ_QEGO01000005.1"/>
</dbReference>
<dbReference type="FunFam" id="2.30.30.40:FF:000048">
    <property type="entry name" value="Chemotaxis protein CheA, putative"/>
    <property type="match status" value="1"/>
</dbReference>
<comment type="caution">
    <text evidence="13">The sequence shown here is derived from an EMBL/GenBank/DDBJ whole genome shotgun (WGS) entry which is preliminary data.</text>
</comment>
<feature type="region of interest" description="Disordered" evidence="8">
    <location>
        <begin position="133"/>
        <end position="183"/>
    </location>
</feature>
<keyword evidence="5 13" id="KW-0418">Kinase</keyword>
<dbReference type="PANTHER" id="PTHR43395">
    <property type="entry name" value="SENSOR HISTIDINE KINASE CHEA"/>
    <property type="match status" value="1"/>
</dbReference>
<dbReference type="InterPro" id="IPR008207">
    <property type="entry name" value="Sig_transdc_His_kin_Hpt_dom"/>
</dbReference>
<dbReference type="PROSITE" id="PS50851">
    <property type="entry name" value="CHEW"/>
    <property type="match status" value="1"/>
</dbReference>
<dbReference type="SMART" id="SM00387">
    <property type="entry name" value="HATPase_c"/>
    <property type="match status" value="1"/>
</dbReference>
<feature type="compositionally biased region" description="Basic and acidic residues" evidence="8">
    <location>
        <begin position="207"/>
        <end position="222"/>
    </location>
</feature>
<dbReference type="SMART" id="SM00073">
    <property type="entry name" value="HPT"/>
    <property type="match status" value="1"/>
</dbReference>
<feature type="domain" description="CheW-like" evidence="11">
    <location>
        <begin position="520"/>
        <end position="654"/>
    </location>
</feature>
<reference evidence="13 14" key="1">
    <citation type="submission" date="2018-04" db="EMBL/GenBank/DDBJ databases">
        <title>Complete genome sequences of Helicobacter pylori.</title>
        <authorList>
            <person name="Palau M."/>
            <person name="Minana-Galbis D."/>
        </authorList>
    </citation>
    <scope>NUCLEOTIDE SEQUENCE [LARGE SCALE GENOMIC DNA]</scope>
    <source>
        <strain evidence="13 14">B712A</strain>
    </source>
</reference>
<keyword evidence="3 7" id="KW-0597">Phosphoprotein</keyword>
<dbReference type="CDD" id="cd16916">
    <property type="entry name" value="HATPase_CheA-like"/>
    <property type="match status" value="1"/>
</dbReference>
<dbReference type="InterPro" id="IPR002545">
    <property type="entry name" value="CheW-lke_dom"/>
</dbReference>
<dbReference type="SUPFAM" id="SSF52172">
    <property type="entry name" value="CheY-like"/>
    <property type="match status" value="1"/>
</dbReference>
<dbReference type="SUPFAM" id="SSF47384">
    <property type="entry name" value="Homodimeric domain of signal transducing histidine kinase"/>
    <property type="match status" value="1"/>
</dbReference>
<dbReference type="SMART" id="SM01231">
    <property type="entry name" value="H-kinase_dim"/>
    <property type="match status" value="1"/>
</dbReference>
<dbReference type="InterPro" id="IPR003594">
    <property type="entry name" value="HATPase_dom"/>
</dbReference>
<dbReference type="GO" id="GO:0005737">
    <property type="term" value="C:cytoplasm"/>
    <property type="evidence" value="ECO:0007669"/>
    <property type="project" value="InterPro"/>
</dbReference>
<dbReference type="SMART" id="SM00448">
    <property type="entry name" value="REC"/>
    <property type="match status" value="1"/>
</dbReference>
<dbReference type="InterPro" id="IPR037006">
    <property type="entry name" value="CheA-like_homodim_sf"/>
</dbReference>
<dbReference type="EMBL" id="QEGO01000005">
    <property type="protein sequence ID" value="RKV31573.1"/>
    <property type="molecule type" value="Genomic_DNA"/>
</dbReference>
<dbReference type="Gene3D" id="3.30.565.10">
    <property type="entry name" value="Histidine kinase-like ATPase, C-terminal domain"/>
    <property type="match status" value="1"/>
</dbReference>
<evidence type="ECO:0000256" key="6">
    <source>
        <dbReference type="PROSITE-ProRule" id="PRU00110"/>
    </source>
</evidence>
<feature type="domain" description="Response regulatory" evidence="10">
    <location>
        <begin position="679"/>
        <end position="797"/>
    </location>
</feature>
<accession>A0A496H7P7</accession>
<feature type="modified residue" description="4-aspartylphosphate" evidence="7">
    <location>
        <position position="730"/>
    </location>
</feature>
<comment type="catalytic activity">
    <reaction evidence="1">
        <text>ATP + protein L-histidine = ADP + protein N-phospho-L-histidine.</text>
        <dbReference type="EC" id="2.7.13.3"/>
    </reaction>
</comment>
<feature type="compositionally biased region" description="Basic and acidic residues" evidence="8">
    <location>
        <begin position="229"/>
        <end position="255"/>
    </location>
</feature>
<dbReference type="CDD" id="cd00731">
    <property type="entry name" value="CheA_reg"/>
    <property type="match status" value="1"/>
</dbReference>
<evidence type="ECO:0000259" key="10">
    <source>
        <dbReference type="PROSITE" id="PS50110"/>
    </source>
</evidence>
<name>A0A496H7P7_HELPX</name>
<dbReference type="InterPro" id="IPR011006">
    <property type="entry name" value="CheY-like_superfamily"/>
</dbReference>
<evidence type="ECO:0000313" key="14">
    <source>
        <dbReference type="Proteomes" id="UP000267086"/>
    </source>
</evidence>
<dbReference type="FunFam" id="3.40.50.2300:FF:000400">
    <property type="entry name" value="Signal transduction histidine kinase"/>
    <property type="match status" value="1"/>
</dbReference>
<dbReference type="InterPro" id="IPR004358">
    <property type="entry name" value="Sig_transdc_His_kin-like_C"/>
</dbReference>
<dbReference type="InterPro" id="IPR005467">
    <property type="entry name" value="His_kinase_dom"/>
</dbReference>
<keyword evidence="4" id="KW-0808">Transferase</keyword>
<evidence type="ECO:0000256" key="7">
    <source>
        <dbReference type="PROSITE-ProRule" id="PRU00169"/>
    </source>
</evidence>
<dbReference type="Gene3D" id="1.10.287.560">
    <property type="entry name" value="Histidine kinase CheA-like, homodimeric domain"/>
    <property type="match status" value="1"/>
</dbReference>
<evidence type="ECO:0000259" key="9">
    <source>
        <dbReference type="PROSITE" id="PS50109"/>
    </source>
</evidence>
<dbReference type="InterPro" id="IPR036890">
    <property type="entry name" value="HATPase_C_sf"/>
</dbReference>
<dbReference type="InterPro" id="IPR051315">
    <property type="entry name" value="Bact_Chemotaxis_CheA"/>
</dbReference>
<dbReference type="SUPFAM" id="SSF55874">
    <property type="entry name" value="ATPase domain of HSP90 chaperone/DNA topoisomerase II/histidine kinase"/>
    <property type="match status" value="1"/>
</dbReference>
<dbReference type="Gene3D" id="1.20.120.160">
    <property type="entry name" value="HPT domain"/>
    <property type="match status" value="1"/>
</dbReference>
<dbReference type="InterPro" id="IPR036061">
    <property type="entry name" value="CheW-like_dom_sf"/>
</dbReference>
<sequence length="804" mass="89680">MDDLQEIMEDFLIEAFEMNEQLDQDLVELEHNPEDLDLLNRIFRVAHTIKGSSSFLNLNILTHLTHNMEDVLNRARKGEIKITPDIMDVVLRSIDLMKTLLVTIRDTGSDTNNGKENEIEEAVKQLQAITSQNLEGAKETSGAKETPQKEAKEEAKEENKENKAKTPTAENPTSDNPLADEPDLDYANMSAEEVEAEIERLLNKRQEADKERRAQKKQEAKQEVTPTKEPPKTETPKAPKTETKAKAKADTEENKAPSIGVEQTVRVDVRRLDHLMNLIGELVLGKNRLIRIYGDVEERYDGEKFLEELNQVVSSISAVTTDLQLAVMKTRMQPVGKVFNKFPRMVRDLSRELGKSIELIIEGEETELDKSIVEEIGDPLIHIIRNSCDHGIEPLEERRRLNKPETGKVQLSAYNEGNHIVIKISDDGKGLDPVMLKEKAIEKGVISERDAEGMSDREAFNLIFKPGFSTAKVVSNVSGRGVGMDVVKTNIEKLNGIIEIDSEVGVGTTQKLKIPLTLAIIQALLVGVQEEYYAIPLSSVLETVRISQDEIYTVDGKSVLRLRDEVLSLVRLSDIFKVDAILESNSDVYVVIIGLADQKIGVIVDYLIGQEEVVIKSLGYYLKNTRGIAGATVRGDGKITLIVDVGAMMDMAKSIKVNITTLMNESENTKSKNSPSDYIVLAIDDSSTDRAIIRKCLKPLGITLLEATNGLEGLEMLKNGDKIPDAILVDIEMPKMDGYTFASEVRKYNKFKNLPLIAVTSRVTKTDRMRGVESGMTEYITKPYSGEYLTTVVKRSIKLEGDQS</sequence>
<protein>
    <recommendedName>
        <fullName evidence="2">histidine kinase</fullName>
        <ecNumber evidence="2">2.7.13.3</ecNumber>
    </recommendedName>
</protein>
<feature type="region of interest" description="Disordered" evidence="8">
    <location>
        <begin position="207"/>
        <end position="256"/>
    </location>
</feature>
<evidence type="ECO:0000259" key="11">
    <source>
        <dbReference type="PROSITE" id="PS50851"/>
    </source>
</evidence>
<dbReference type="SUPFAM" id="SSF50341">
    <property type="entry name" value="CheW-like"/>
    <property type="match status" value="1"/>
</dbReference>
<dbReference type="EC" id="2.7.13.3" evidence="2"/>
<dbReference type="PROSITE" id="PS50894">
    <property type="entry name" value="HPT"/>
    <property type="match status" value="1"/>
</dbReference>
<dbReference type="PRINTS" id="PR00344">
    <property type="entry name" value="BCTRLSENSOR"/>
</dbReference>
<evidence type="ECO:0000313" key="13">
    <source>
        <dbReference type="EMBL" id="RKV31573.1"/>
    </source>
</evidence>
<dbReference type="AlphaFoldDB" id="A0A496H7P7"/>
<dbReference type="GO" id="GO:0006935">
    <property type="term" value="P:chemotaxis"/>
    <property type="evidence" value="ECO:0007669"/>
    <property type="project" value="InterPro"/>
</dbReference>
<dbReference type="CDD" id="cd00088">
    <property type="entry name" value="HPT"/>
    <property type="match status" value="1"/>
</dbReference>
<gene>
    <name evidence="13" type="ORF">DD751_02905</name>
</gene>
<dbReference type="InterPro" id="IPR001789">
    <property type="entry name" value="Sig_transdc_resp-reg_receiver"/>
</dbReference>
<proteinExistence type="predicted"/>
<dbReference type="Pfam" id="PF02518">
    <property type="entry name" value="HATPase_c"/>
    <property type="match status" value="1"/>
</dbReference>
<organism evidence="13 14">
    <name type="scientific">Helicobacter pylori</name>
    <name type="common">Campylobacter pylori</name>
    <dbReference type="NCBI Taxonomy" id="210"/>
    <lineage>
        <taxon>Bacteria</taxon>
        <taxon>Pseudomonadati</taxon>
        <taxon>Campylobacterota</taxon>
        <taxon>Epsilonproteobacteria</taxon>
        <taxon>Campylobacterales</taxon>
        <taxon>Helicobacteraceae</taxon>
        <taxon>Helicobacter</taxon>
    </lineage>
</organism>
<evidence type="ECO:0000256" key="2">
    <source>
        <dbReference type="ARBA" id="ARBA00012438"/>
    </source>
</evidence>
<dbReference type="Pfam" id="PF01584">
    <property type="entry name" value="CheW"/>
    <property type="match status" value="1"/>
</dbReference>
<dbReference type="FunFam" id="3.30.565.10:FF:000016">
    <property type="entry name" value="Chemotaxis protein CheA, putative"/>
    <property type="match status" value="1"/>
</dbReference>
<dbReference type="InterPro" id="IPR036097">
    <property type="entry name" value="HisK_dim/P_sf"/>
</dbReference>
<evidence type="ECO:0000256" key="8">
    <source>
        <dbReference type="SAM" id="MobiDB-lite"/>
    </source>
</evidence>
<dbReference type="Proteomes" id="UP000267086">
    <property type="component" value="Unassembled WGS sequence"/>
</dbReference>
<dbReference type="PROSITE" id="PS50110">
    <property type="entry name" value="RESPONSE_REGULATORY"/>
    <property type="match status" value="1"/>
</dbReference>
<feature type="compositionally biased region" description="Basic and acidic residues" evidence="8">
    <location>
        <begin position="136"/>
        <end position="164"/>
    </location>
</feature>
<dbReference type="PROSITE" id="PS50109">
    <property type="entry name" value="HIS_KIN"/>
    <property type="match status" value="1"/>
</dbReference>
<evidence type="ECO:0000256" key="5">
    <source>
        <dbReference type="ARBA" id="ARBA00022777"/>
    </source>
</evidence>
<evidence type="ECO:0000256" key="3">
    <source>
        <dbReference type="ARBA" id="ARBA00022553"/>
    </source>
</evidence>
<evidence type="ECO:0000256" key="1">
    <source>
        <dbReference type="ARBA" id="ARBA00000085"/>
    </source>
</evidence>
<evidence type="ECO:0000256" key="4">
    <source>
        <dbReference type="ARBA" id="ARBA00022679"/>
    </source>
</evidence>
<feature type="domain" description="Histidine kinase" evidence="9">
    <location>
        <begin position="271"/>
        <end position="518"/>
    </location>
</feature>
<evidence type="ECO:0000259" key="12">
    <source>
        <dbReference type="PROSITE" id="PS50894"/>
    </source>
</evidence>
<feature type="modified residue" description="Phosphohistidine" evidence="6">
    <location>
        <position position="47"/>
    </location>
</feature>
<dbReference type="InterPro" id="IPR036641">
    <property type="entry name" value="HPT_dom_sf"/>
</dbReference>
<dbReference type="InterPro" id="IPR004105">
    <property type="entry name" value="CheA-like_dim"/>
</dbReference>